<evidence type="ECO:0000259" key="3">
    <source>
        <dbReference type="SMART" id="SM00829"/>
    </source>
</evidence>
<dbReference type="PANTHER" id="PTHR48106">
    <property type="entry name" value="QUINONE OXIDOREDUCTASE PIG3-RELATED"/>
    <property type="match status" value="1"/>
</dbReference>
<dbReference type="Gene3D" id="3.90.180.10">
    <property type="entry name" value="Medium-chain alcohol dehydrogenases, catalytic domain"/>
    <property type="match status" value="1"/>
</dbReference>
<dbReference type="InterPro" id="IPR036291">
    <property type="entry name" value="NAD(P)-bd_dom_sf"/>
</dbReference>
<protein>
    <recommendedName>
        <fullName evidence="3">Enoyl reductase (ER) domain-containing protein</fullName>
    </recommendedName>
</protein>
<dbReference type="AlphaFoldDB" id="A0AAD1UPR9"/>
<feature type="domain" description="Enoyl reductase (ER)" evidence="3">
    <location>
        <begin position="21"/>
        <end position="352"/>
    </location>
</feature>
<evidence type="ECO:0000256" key="1">
    <source>
        <dbReference type="ARBA" id="ARBA00022857"/>
    </source>
</evidence>
<evidence type="ECO:0000256" key="2">
    <source>
        <dbReference type="ARBA" id="ARBA00023002"/>
    </source>
</evidence>
<sequence length="359" mass="39816">MEENKNLDDTQMHAAYLTDKGKGKLEYGVLERPKPGRGQVLIRVEAAPLNPSDIYCMEGRYGEFADFKYPFTPGWEGSGTVIESGGGIHAWYLNGKRVAFSKCNEDLTGGEIKVGGCYAQYAITNAYQCVPLDDDVSFSAGASFFVNPMTAVGLEEEVRKDRGTSVILTAGASQLAKMITRLLSNDVTVISTVRKETQREELHKAFPEALDNGRLIVLNTEDDGFLEEFKNTVKENNCKHLLECIAGSMCGKLLSVMPEKSKVVLYGALSRSNVSEIDPFSIINNQLILKGFLLTHWVESKNLLSLIFIIRKVKGMLQNDLSSEIQKEYDLKDIKDAIAFYEDNMSGGKVILKPWGVEN</sequence>
<dbReference type="Gene3D" id="3.40.50.720">
    <property type="entry name" value="NAD(P)-binding Rossmann-like Domain"/>
    <property type="match status" value="1"/>
</dbReference>
<reference evidence="4" key="1">
    <citation type="submission" date="2023-07" db="EMBL/GenBank/DDBJ databases">
        <authorList>
            <consortium name="AG Swart"/>
            <person name="Singh M."/>
            <person name="Singh A."/>
            <person name="Seah K."/>
            <person name="Emmerich C."/>
        </authorList>
    </citation>
    <scope>NUCLEOTIDE SEQUENCE</scope>
    <source>
        <strain evidence="4">DP1</strain>
    </source>
</reference>
<evidence type="ECO:0000313" key="5">
    <source>
        <dbReference type="Proteomes" id="UP001295684"/>
    </source>
</evidence>
<name>A0AAD1UPR9_EUPCR</name>
<dbReference type="Pfam" id="PF08240">
    <property type="entry name" value="ADH_N"/>
    <property type="match status" value="1"/>
</dbReference>
<keyword evidence="2" id="KW-0560">Oxidoreductase</keyword>
<dbReference type="EMBL" id="CAMPGE010013213">
    <property type="protein sequence ID" value="CAI2371956.1"/>
    <property type="molecule type" value="Genomic_DNA"/>
</dbReference>
<dbReference type="GO" id="GO:0070402">
    <property type="term" value="F:NADPH binding"/>
    <property type="evidence" value="ECO:0007669"/>
    <property type="project" value="TreeGrafter"/>
</dbReference>
<dbReference type="SUPFAM" id="SSF50129">
    <property type="entry name" value="GroES-like"/>
    <property type="match status" value="1"/>
</dbReference>
<dbReference type="GO" id="GO:0016651">
    <property type="term" value="F:oxidoreductase activity, acting on NAD(P)H"/>
    <property type="evidence" value="ECO:0007669"/>
    <property type="project" value="TreeGrafter"/>
</dbReference>
<dbReference type="PANTHER" id="PTHR48106:SF18">
    <property type="entry name" value="QUINONE OXIDOREDUCTASE PIG3"/>
    <property type="match status" value="1"/>
</dbReference>
<dbReference type="Proteomes" id="UP001295684">
    <property type="component" value="Unassembled WGS sequence"/>
</dbReference>
<gene>
    <name evidence="4" type="ORF">ECRASSUSDP1_LOCUS13283</name>
</gene>
<comment type="caution">
    <text evidence="4">The sequence shown here is derived from an EMBL/GenBank/DDBJ whole genome shotgun (WGS) entry which is preliminary data.</text>
</comment>
<dbReference type="SMART" id="SM00829">
    <property type="entry name" value="PKS_ER"/>
    <property type="match status" value="1"/>
</dbReference>
<keyword evidence="1" id="KW-0521">NADP</keyword>
<dbReference type="InterPro" id="IPR020843">
    <property type="entry name" value="ER"/>
</dbReference>
<organism evidence="4 5">
    <name type="scientific">Euplotes crassus</name>
    <dbReference type="NCBI Taxonomy" id="5936"/>
    <lineage>
        <taxon>Eukaryota</taxon>
        <taxon>Sar</taxon>
        <taxon>Alveolata</taxon>
        <taxon>Ciliophora</taxon>
        <taxon>Intramacronucleata</taxon>
        <taxon>Spirotrichea</taxon>
        <taxon>Hypotrichia</taxon>
        <taxon>Euplotida</taxon>
        <taxon>Euplotidae</taxon>
        <taxon>Moneuplotes</taxon>
    </lineage>
</organism>
<evidence type="ECO:0000313" key="4">
    <source>
        <dbReference type="EMBL" id="CAI2371956.1"/>
    </source>
</evidence>
<keyword evidence="5" id="KW-1185">Reference proteome</keyword>
<dbReference type="InterPro" id="IPR013154">
    <property type="entry name" value="ADH-like_N"/>
</dbReference>
<accession>A0AAD1UPR9</accession>
<proteinExistence type="predicted"/>
<dbReference type="SUPFAM" id="SSF51735">
    <property type="entry name" value="NAD(P)-binding Rossmann-fold domains"/>
    <property type="match status" value="1"/>
</dbReference>
<dbReference type="InterPro" id="IPR011032">
    <property type="entry name" value="GroES-like_sf"/>
</dbReference>